<dbReference type="AlphaFoldDB" id="W6MMB4"/>
<proteinExistence type="inferred from homology"/>
<evidence type="ECO:0000256" key="1">
    <source>
        <dbReference type="ARBA" id="ARBA00004496"/>
    </source>
</evidence>
<dbReference type="PANTHER" id="PTHR31126">
    <property type="entry name" value="TYROSINE-PROTEIN PHOSPHATASE"/>
    <property type="match status" value="1"/>
</dbReference>
<dbReference type="EMBL" id="HG793126">
    <property type="protein sequence ID" value="CDK26032.1"/>
    <property type="molecule type" value="Genomic_DNA"/>
</dbReference>
<dbReference type="Gene3D" id="3.90.190.10">
    <property type="entry name" value="Protein tyrosine phosphatase superfamily"/>
    <property type="match status" value="1"/>
</dbReference>
<keyword evidence="12" id="KW-1185">Reference proteome</keyword>
<evidence type="ECO:0000256" key="2">
    <source>
        <dbReference type="ARBA" id="ARBA00009580"/>
    </source>
</evidence>
<dbReference type="Proteomes" id="UP000019384">
    <property type="component" value="Unassembled WGS sequence"/>
</dbReference>
<dbReference type="InterPro" id="IPR004861">
    <property type="entry name" value="Siw14-like"/>
</dbReference>
<accession>W6MMB4</accession>
<comment type="function">
    <text evidence="8">Putative tyrosine-protein phosphatase required for protection against superoxide stress.</text>
</comment>
<evidence type="ECO:0000256" key="10">
    <source>
        <dbReference type="ARBA" id="ARBA00051722"/>
    </source>
</evidence>
<evidence type="ECO:0000256" key="8">
    <source>
        <dbReference type="ARBA" id="ARBA00037204"/>
    </source>
</evidence>
<dbReference type="GeneID" id="34519430"/>
<dbReference type="HOGENOM" id="CLU_036633_0_0_1"/>
<dbReference type="STRING" id="1382522.W6MMB4"/>
<dbReference type="Pfam" id="PF03162">
    <property type="entry name" value="Y_phosphatase2"/>
    <property type="match status" value="1"/>
</dbReference>
<evidence type="ECO:0000256" key="6">
    <source>
        <dbReference type="ARBA" id="ARBA00022912"/>
    </source>
</evidence>
<comment type="catalytic activity">
    <reaction evidence="10">
        <text>O-phospho-L-tyrosyl-[protein] + H2O = L-tyrosyl-[protein] + phosphate</text>
        <dbReference type="Rhea" id="RHEA:10684"/>
        <dbReference type="Rhea" id="RHEA-COMP:10136"/>
        <dbReference type="Rhea" id="RHEA-COMP:20101"/>
        <dbReference type="ChEBI" id="CHEBI:15377"/>
        <dbReference type="ChEBI" id="CHEBI:43474"/>
        <dbReference type="ChEBI" id="CHEBI:46858"/>
        <dbReference type="ChEBI" id="CHEBI:61978"/>
        <dbReference type="EC" id="3.1.3.48"/>
    </reaction>
</comment>
<reference evidence="11" key="2">
    <citation type="submission" date="2014-02" db="EMBL/GenBank/DDBJ databases">
        <title>Complete DNA sequence of /Kuraishia capsulata/ illustrates novel genomic features among budding yeasts (/Saccharomycotina/).</title>
        <authorList>
            <person name="Morales L."/>
            <person name="Noel B."/>
            <person name="Porcel B."/>
            <person name="Marcet-Houben M."/>
            <person name="Hullo M-F."/>
            <person name="Sacerdot C."/>
            <person name="Tekaia F."/>
            <person name="Leh-Louis V."/>
            <person name="Despons L."/>
            <person name="Khanna V."/>
            <person name="Aury J-M."/>
            <person name="Barbe V."/>
            <person name="Couloux A."/>
            <person name="Labadie K."/>
            <person name="Pelletier E."/>
            <person name="Souciet J-L."/>
            <person name="Boekhout T."/>
            <person name="Gabaldon T."/>
            <person name="Wincker P."/>
            <person name="Dujon B."/>
        </authorList>
    </citation>
    <scope>NUCLEOTIDE SEQUENCE</scope>
    <source>
        <strain evidence="11">CBS 1993</strain>
    </source>
</reference>
<keyword evidence="5" id="KW-0378">Hydrolase</keyword>
<evidence type="ECO:0000256" key="9">
    <source>
        <dbReference type="ARBA" id="ARBA00039934"/>
    </source>
</evidence>
<dbReference type="GO" id="GO:0004725">
    <property type="term" value="F:protein tyrosine phosphatase activity"/>
    <property type="evidence" value="ECO:0007669"/>
    <property type="project" value="UniProtKB-EC"/>
</dbReference>
<name>W6MMB4_9ASCO</name>
<sequence length="318" mass="36825">MLVPPDSFGLVEEGVYRCAKLDAINFSFLETLNLTSLILLDPEKPARPFRIFLEDRGIVLHHLGGLESSLNDDSSSKMEDWMLLKPQIVGRIFEIIFEKKNHNVLLIDKSETVIGVLRQIQKWTFTSIINEYRLYSGNKSNYFSENFLELVSVELIPHDYDSSVQSDAKTTTPEGDDIERMKDHSIPIKAVHRNSFQSKRPDFNMEALRSSLPNKDEGLEESTAIKDDEMSLSVSPQIPKNLLKFAEMRKQKKMQHQGGSEENEISISNFVRYYQPSNNWFHTRSKPIKVRLPPEDELPNWFLRQRDGWEADFSRLNC</sequence>
<dbReference type="SUPFAM" id="SSF52799">
    <property type="entry name" value="(Phosphotyrosine protein) phosphatases II"/>
    <property type="match status" value="1"/>
</dbReference>
<dbReference type="InterPro" id="IPR029021">
    <property type="entry name" value="Prot-tyrosine_phosphatase-like"/>
</dbReference>
<evidence type="ECO:0000256" key="5">
    <source>
        <dbReference type="ARBA" id="ARBA00022801"/>
    </source>
</evidence>
<evidence type="ECO:0000313" key="12">
    <source>
        <dbReference type="Proteomes" id="UP000019384"/>
    </source>
</evidence>
<dbReference type="FunFam" id="3.90.190.10:FF:000035">
    <property type="entry name" value="Tyrosine phosphatase, putative"/>
    <property type="match status" value="1"/>
</dbReference>
<dbReference type="GO" id="GO:0005737">
    <property type="term" value="C:cytoplasm"/>
    <property type="evidence" value="ECO:0007669"/>
    <property type="project" value="UniProtKB-SubCell"/>
</dbReference>
<evidence type="ECO:0000256" key="7">
    <source>
        <dbReference type="ARBA" id="ARBA00023016"/>
    </source>
</evidence>
<protein>
    <recommendedName>
        <fullName evidence="9">Putative tyrosine-protein phosphatase OCA1</fullName>
        <ecNumber evidence="3">3.1.3.48</ecNumber>
    </recommendedName>
</protein>
<dbReference type="EC" id="3.1.3.48" evidence="3"/>
<dbReference type="RefSeq" id="XP_022458042.1">
    <property type="nucleotide sequence ID" value="XM_022604242.1"/>
</dbReference>
<comment type="subcellular location">
    <subcellularLocation>
        <location evidence="1">Cytoplasm</location>
    </subcellularLocation>
</comment>
<comment type="similarity">
    <text evidence="2">Belongs to the protein-tyrosine phosphatase family.</text>
</comment>
<reference evidence="11" key="1">
    <citation type="submission" date="2013-12" db="EMBL/GenBank/DDBJ databases">
        <authorList>
            <person name="Genoscope - CEA"/>
        </authorList>
    </citation>
    <scope>NUCLEOTIDE SEQUENCE</scope>
    <source>
        <strain evidence="11">CBS 1993</strain>
    </source>
</reference>
<evidence type="ECO:0000256" key="4">
    <source>
        <dbReference type="ARBA" id="ARBA00022490"/>
    </source>
</evidence>
<evidence type="ECO:0000256" key="3">
    <source>
        <dbReference type="ARBA" id="ARBA00013064"/>
    </source>
</evidence>
<keyword evidence="7" id="KW-0346">Stress response</keyword>
<dbReference type="PANTHER" id="PTHR31126:SF70">
    <property type="entry name" value="PROTEIN OCA4"/>
    <property type="match status" value="1"/>
</dbReference>
<dbReference type="OrthoDB" id="6375174at2759"/>
<organism evidence="11 12">
    <name type="scientific">Kuraishia capsulata CBS 1993</name>
    <dbReference type="NCBI Taxonomy" id="1382522"/>
    <lineage>
        <taxon>Eukaryota</taxon>
        <taxon>Fungi</taxon>
        <taxon>Dikarya</taxon>
        <taxon>Ascomycota</taxon>
        <taxon>Saccharomycotina</taxon>
        <taxon>Pichiomycetes</taxon>
        <taxon>Pichiales</taxon>
        <taxon>Pichiaceae</taxon>
        <taxon>Kuraishia</taxon>
    </lineage>
</organism>
<evidence type="ECO:0000313" key="11">
    <source>
        <dbReference type="EMBL" id="CDK26032.1"/>
    </source>
</evidence>
<keyword evidence="4" id="KW-0963">Cytoplasm</keyword>
<gene>
    <name evidence="11" type="ORF">KUCA_T00002003001</name>
</gene>
<keyword evidence="6" id="KW-0904">Protein phosphatase</keyword>